<reference evidence="2 3" key="1">
    <citation type="submission" date="2017-12" db="EMBL/GenBank/DDBJ databases">
        <title>Complete genome sequence and characterization of bacteriophage phiP4-3 infecting Proteus pennea.</title>
        <authorList>
            <person name="He Y."/>
            <person name="Yang H."/>
        </authorList>
    </citation>
    <scope>NUCLEOTIDE SEQUENCE [LARGE SCALE GENOMIC DNA]</scope>
</reference>
<evidence type="ECO:0000313" key="3">
    <source>
        <dbReference type="Proteomes" id="UP000240538"/>
    </source>
</evidence>
<proteinExistence type="predicted"/>
<keyword evidence="1" id="KW-1133">Transmembrane helix</keyword>
<name>A0A2I6PFL0_9CAUD</name>
<keyword evidence="1" id="KW-0812">Transmembrane</keyword>
<gene>
    <name evidence="2" type="ORF">phiP43_158</name>
</gene>
<protein>
    <submittedName>
        <fullName evidence="2">Putative membrane protein</fullName>
    </submittedName>
</protein>
<feature type="transmembrane region" description="Helical" evidence="1">
    <location>
        <begin position="6"/>
        <end position="24"/>
    </location>
</feature>
<evidence type="ECO:0000256" key="1">
    <source>
        <dbReference type="SAM" id="Phobius"/>
    </source>
</evidence>
<keyword evidence="3" id="KW-1185">Reference proteome</keyword>
<dbReference type="EMBL" id="MG696114">
    <property type="protein sequence ID" value="AUM58516.1"/>
    <property type="molecule type" value="Genomic_DNA"/>
</dbReference>
<sequence length="87" mass="10153">MIDTILVFWLLWSCIAVLISGLIDETSSEDFTKGQVFLLCSSVMVVIPIMVFIYEGLKYAVNYRSIKKEKELKRIENINNYIETKRK</sequence>
<accession>A0A2I6PFL0</accession>
<organism evidence="2 3">
    <name type="scientific">Proteus phage phiP4-3</name>
    <dbReference type="NCBI Taxonomy" id="2065203"/>
    <lineage>
        <taxon>Viruses</taxon>
        <taxon>Duplodnaviria</taxon>
        <taxon>Heunggongvirae</taxon>
        <taxon>Uroviricota</taxon>
        <taxon>Caudoviricetes</taxon>
        <taxon>Pantevenvirales</taxon>
        <taxon>Straboviridae</taxon>
        <taxon>Bragavirus</taxon>
        <taxon>Bragavirus p43</taxon>
    </lineage>
</organism>
<feature type="transmembrane region" description="Helical" evidence="1">
    <location>
        <begin position="36"/>
        <end position="54"/>
    </location>
</feature>
<dbReference type="Proteomes" id="UP000240538">
    <property type="component" value="Segment"/>
</dbReference>
<evidence type="ECO:0000313" key="2">
    <source>
        <dbReference type="EMBL" id="AUM58516.1"/>
    </source>
</evidence>
<keyword evidence="1" id="KW-0472">Membrane</keyword>